<dbReference type="CDD" id="cd20694">
    <property type="entry name" value="CdiI_Ct-like"/>
    <property type="match status" value="1"/>
</dbReference>
<proteinExistence type="predicted"/>
<dbReference type="Proteomes" id="UP000075635">
    <property type="component" value="Unassembled WGS sequence"/>
</dbReference>
<reference evidence="2 3" key="1">
    <citation type="submission" date="2014-02" db="EMBL/GenBank/DDBJ databases">
        <title>The small core and large imbalanced accessory genome model reveals a collaborative survival strategy of Sorangium cellulosum strains in nature.</title>
        <authorList>
            <person name="Han K."/>
            <person name="Peng R."/>
            <person name="Blom J."/>
            <person name="Li Y.-Z."/>
        </authorList>
    </citation>
    <scope>NUCLEOTIDE SEQUENCE [LARGE SCALE GENOMIC DNA]</scope>
    <source>
        <strain evidence="2 3">So0011-07</strain>
    </source>
</reference>
<dbReference type="EMBL" id="JEMB01002627">
    <property type="protein sequence ID" value="KYF79609.1"/>
    <property type="molecule type" value="Genomic_DNA"/>
</dbReference>
<dbReference type="InterPro" id="IPR049796">
    <property type="entry name" value="CdiI_Ct-like"/>
</dbReference>
<accession>A0A150RH49</accession>
<dbReference type="SUPFAM" id="SSF48371">
    <property type="entry name" value="ARM repeat"/>
    <property type="match status" value="1"/>
</dbReference>
<dbReference type="InterPro" id="IPR011989">
    <property type="entry name" value="ARM-like"/>
</dbReference>
<evidence type="ECO:0000313" key="3">
    <source>
        <dbReference type="Proteomes" id="UP000075635"/>
    </source>
</evidence>
<evidence type="ECO:0000256" key="1">
    <source>
        <dbReference type="SAM" id="MobiDB-lite"/>
    </source>
</evidence>
<sequence length="113" mass="12482">MRYQQSAPMSRSEAETSLQSGDVESICETMVSLAFHDPDLEWVQEQCLMLSSHSDPRVRSVAATCLGHLARIHGNLDLTRVLPCLKALLLDSLTAGYAETALSDIRIFVHPLD</sequence>
<feature type="region of interest" description="Disordered" evidence="1">
    <location>
        <begin position="1"/>
        <end position="21"/>
    </location>
</feature>
<comment type="caution">
    <text evidence="2">The sequence shown here is derived from an EMBL/GenBank/DDBJ whole genome shotgun (WGS) entry which is preliminary data.</text>
</comment>
<gene>
    <name evidence="2" type="ORF">BE17_01285</name>
</gene>
<evidence type="ECO:0008006" key="4">
    <source>
        <dbReference type="Google" id="ProtNLM"/>
    </source>
</evidence>
<dbReference type="InterPro" id="IPR016024">
    <property type="entry name" value="ARM-type_fold"/>
</dbReference>
<dbReference type="Gene3D" id="1.25.10.10">
    <property type="entry name" value="Leucine-rich Repeat Variant"/>
    <property type="match status" value="1"/>
</dbReference>
<protein>
    <recommendedName>
        <fullName evidence="4">PBS lyase</fullName>
    </recommendedName>
</protein>
<dbReference type="AlphaFoldDB" id="A0A150RH49"/>
<evidence type="ECO:0000313" key="2">
    <source>
        <dbReference type="EMBL" id="KYF79609.1"/>
    </source>
</evidence>
<organism evidence="2 3">
    <name type="scientific">Sorangium cellulosum</name>
    <name type="common">Polyangium cellulosum</name>
    <dbReference type="NCBI Taxonomy" id="56"/>
    <lineage>
        <taxon>Bacteria</taxon>
        <taxon>Pseudomonadati</taxon>
        <taxon>Myxococcota</taxon>
        <taxon>Polyangia</taxon>
        <taxon>Polyangiales</taxon>
        <taxon>Polyangiaceae</taxon>
        <taxon>Sorangium</taxon>
    </lineage>
</organism>
<name>A0A150RH49_SORCE</name>